<dbReference type="CDD" id="cd16382">
    <property type="entry name" value="XisI-like"/>
    <property type="match status" value="1"/>
</dbReference>
<proteinExistence type="predicted"/>
<sequence length="112" mass="12814">MANKLETYRGYIQQALKDYASLGSPDDEVETQLIFDTEGDHYQLVYAGWKNRRRRYGCVLHLDIKDGKIWIQHDGTEIGIANELVKLGVPKEDIVLAFHEPFVRPYTGFAVG</sequence>
<dbReference type="OrthoDB" id="467081at2"/>
<dbReference type="Gene3D" id="3.30.310.110">
    <property type="entry name" value="XisI-like"/>
    <property type="match status" value="1"/>
</dbReference>
<evidence type="ECO:0000313" key="2">
    <source>
        <dbReference type="Proteomes" id="UP000010471"/>
    </source>
</evidence>
<dbReference type="SUPFAM" id="SSF143847">
    <property type="entry name" value="XisI-like"/>
    <property type="match status" value="1"/>
</dbReference>
<dbReference type="RefSeq" id="WP_015184220.1">
    <property type="nucleotide sequence ID" value="NC_019738.1"/>
</dbReference>
<dbReference type="Pfam" id="PF08869">
    <property type="entry name" value="XisI"/>
    <property type="match status" value="1"/>
</dbReference>
<dbReference type="EMBL" id="CP003630">
    <property type="protein sequence ID" value="AFZ20084.1"/>
    <property type="molecule type" value="Genomic_DNA"/>
</dbReference>
<accession>K9WK07</accession>
<dbReference type="Proteomes" id="UP000010471">
    <property type="component" value="Chromosome"/>
</dbReference>
<protein>
    <submittedName>
        <fullName evidence="1">XisI protein</fullName>
    </submittedName>
</protein>
<name>K9WK07_9CYAN</name>
<dbReference type="KEGG" id="mic:Mic7113_4387"/>
<dbReference type="eggNOG" id="ENOG5030N73">
    <property type="taxonomic scope" value="Bacteria"/>
</dbReference>
<reference evidence="1 2" key="1">
    <citation type="submission" date="2012-06" db="EMBL/GenBank/DDBJ databases">
        <title>Finished chromosome of genome of Microcoleus sp. PCC 7113.</title>
        <authorList>
            <consortium name="US DOE Joint Genome Institute"/>
            <person name="Gugger M."/>
            <person name="Coursin T."/>
            <person name="Rippka R."/>
            <person name="Tandeau De Marsac N."/>
            <person name="Huntemann M."/>
            <person name="Wei C.-L."/>
            <person name="Han J."/>
            <person name="Detter J.C."/>
            <person name="Han C."/>
            <person name="Tapia R."/>
            <person name="Chen A."/>
            <person name="Kyrpides N."/>
            <person name="Mavromatis K."/>
            <person name="Markowitz V."/>
            <person name="Szeto E."/>
            <person name="Ivanova N."/>
            <person name="Pagani I."/>
            <person name="Pati A."/>
            <person name="Goodwin L."/>
            <person name="Nordberg H.P."/>
            <person name="Cantor M.N."/>
            <person name="Hua S.X."/>
            <person name="Woyke T."/>
            <person name="Kerfeld C.A."/>
        </authorList>
    </citation>
    <scope>NUCLEOTIDE SEQUENCE [LARGE SCALE GENOMIC DNA]</scope>
    <source>
        <strain evidence="1 2">PCC 7113</strain>
    </source>
</reference>
<gene>
    <name evidence="1" type="ORF">Mic7113_4387</name>
</gene>
<dbReference type="InterPro" id="IPR035943">
    <property type="entry name" value="XisI-like_sf"/>
</dbReference>
<evidence type="ECO:0000313" key="1">
    <source>
        <dbReference type="EMBL" id="AFZ20084.1"/>
    </source>
</evidence>
<dbReference type="AlphaFoldDB" id="K9WK07"/>
<organism evidence="1 2">
    <name type="scientific">Allocoleopsis franciscana PCC 7113</name>
    <dbReference type="NCBI Taxonomy" id="1173027"/>
    <lineage>
        <taxon>Bacteria</taxon>
        <taxon>Bacillati</taxon>
        <taxon>Cyanobacteriota</taxon>
        <taxon>Cyanophyceae</taxon>
        <taxon>Coleofasciculales</taxon>
        <taxon>Coleofasciculaceae</taxon>
        <taxon>Allocoleopsis</taxon>
        <taxon>Allocoleopsis franciscana</taxon>
    </lineage>
</organism>
<keyword evidence="2" id="KW-1185">Reference proteome</keyword>
<dbReference type="HOGENOM" id="CLU_149829_1_0_3"/>
<dbReference type="InterPro" id="IPR014968">
    <property type="entry name" value="XisI"/>
</dbReference>
<dbReference type="STRING" id="1173027.Mic7113_4387"/>